<accession>A0A7J7DK28</accession>
<comment type="subcellular location">
    <subcellularLocation>
        <location evidence="1 6">Membrane</location>
        <topology evidence="1 6">Multi-pass membrane protein</topology>
    </subcellularLocation>
</comment>
<evidence type="ECO:0000256" key="6">
    <source>
        <dbReference type="RuleBase" id="RU363077"/>
    </source>
</evidence>
<name>A0A7J7DK28_TRIWF</name>
<feature type="transmembrane region" description="Helical" evidence="6">
    <location>
        <begin position="311"/>
        <end position="330"/>
    </location>
</feature>
<feature type="domain" description="EamA" evidence="8">
    <location>
        <begin position="27"/>
        <end position="133"/>
    </location>
</feature>
<dbReference type="InterPro" id="IPR030184">
    <property type="entry name" value="WAT1-related"/>
</dbReference>
<dbReference type="PANTHER" id="PTHR31218">
    <property type="entry name" value="WAT1-RELATED PROTEIN"/>
    <property type="match status" value="1"/>
</dbReference>
<feature type="transmembrane region" description="Helical" evidence="6">
    <location>
        <begin position="41"/>
        <end position="62"/>
    </location>
</feature>
<dbReference type="InterPro" id="IPR000620">
    <property type="entry name" value="EamA_dom"/>
</dbReference>
<evidence type="ECO:0000256" key="2">
    <source>
        <dbReference type="ARBA" id="ARBA00007635"/>
    </source>
</evidence>
<proteinExistence type="inferred from homology"/>
<evidence type="ECO:0000256" key="5">
    <source>
        <dbReference type="ARBA" id="ARBA00023136"/>
    </source>
</evidence>
<sequence>MGVRGKVLEVVPFIAMVTMEGCTIGLTILAKTAITGGMSPLVFVVYTNALGSILLLPYSILFHRYSPQQSIFTFPLLMRIFFLGFTGIFMAQNLAFLGLSYSSPIVVCVMGLLLPAISFILSLILRTKERDWRRTSFQVKVVGTIVSIMGATVVEIYKGPYIRTASSSCLQQHNKPHLFVYLSTADHWVLGGILLAASSLCVSAWNIIQLGTVKQYPHVMKVVSFYSLAGTIQCVVFSLFVERDPSAWKVNLNMDLLLIVTTAIFVSVIRSSIHITCSTMKGPLYVPMFKPFGIAFATFFGVTFFTNSLHYGSVMGAVITGMGYYTVMWGQLKEGEDKEEYSSSLKSSEDSSDMKVPLLQEDLPV</sequence>
<dbReference type="GO" id="GO:0022857">
    <property type="term" value="F:transmembrane transporter activity"/>
    <property type="evidence" value="ECO:0007669"/>
    <property type="project" value="InterPro"/>
</dbReference>
<evidence type="ECO:0000313" key="10">
    <source>
        <dbReference type="Proteomes" id="UP000593562"/>
    </source>
</evidence>
<dbReference type="Pfam" id="PF00892">
    <property type="entry name" value="EamA"/>
    <property type="match status" value="1"/>
</dbReference>
<comment type="similarity">
    <text evidence="2 6">Belongs to the drug/metabolite transporter (DMT) superfamily. Plant drug/metabolite exporter (P-DME) (TC 2.A.7.4) family.</text>
</comment>
<feature type="transmembrane region" description="Helical" evidence="6">
    <location>
        <begin position="285"/>
        <end position="305"/>
    </location>
</feature>
<feature type="transmembrane region" description="Helical" evidence="6">
    <location>
        <begin position="101"/>
        <end position="125"/>
    </location>
</feature>
<protein>
    <recommendedName>
        <fullName evidence="6">WAT1-related protein</fullName>
    </recommendedName>
</protein>
<feature type="transmembrane region" description="Helical" evidence="6">
    <location>
        <begin position="188"/>
        <end position="208"/>
    </location>
</feature>
<dbReference type="AlphaFoldDB" id="A0A7J7DK28"/>
<gene>
    <name evidence="9" type="ORF">HS088_TW06G00800</name>
</gene>
<dbReference type="EMBL" id="JAAARO010000006">
    <property type="protein sequence ID" value="KAF5746629.1"/>
    <property type="molecule type" value="Genomic_DNA"/>
</dbReference>
<evidence type="ECO:0000256" key="7">
    <source>
        <dbReference type="SAM" id="MobiDB-lite"/>
    </source>
</evidence>
<evidence type="ECO:0000256" key="1">
    <source>
        <dbReference type="ARBA" id="ARBA00004141"/>
    </source>
</evidence>
<keyword evidence="3 6" id="KW-0812">Transmembrane</keyword>
<evidence type="ECO:0000256" key="3">
    <source>
        <dbReference type="ARBA" id="ARBA00022692"/>
    </source>
</evidence>
<dbReference type="GO" id="GO:0016020">
    <property type="term" value="C:membrane"/>
    <property type="evidence" value="ECO:0007669"/>
    <property type="project" value="UniProtKB-SubCell"/>
</dbReference>
<feature type="transmembrane region" description="Helical" evidence="6">
    <location>
        <begin position="252"/>
        <end position="273"/>
    </location>
</feature>
<feature type="transmembrane region" description="Helical" evidence="6">
    <location>
        <begin position="220"/>
        <end position="240"/>
    </location>
</feature>
<feature type="transmembrane region" description="Helical" evidence="6">
    <location>
        <begin position="137"/>
        <end position="157"/>
    </location>
</feature>
<dbReference type="Proteomes" id="UP000593562">
    <property type="component" value="Unassembled WGS sequence"/>
</dbReference>
<reference evidence="9 10" key="1">
    <citation type="journal article" date="2020" name="Nat. Commun.">
        <title>Genome of Tripterygium wilfordii and identification of cytochrome P450 involved in triptolide biosynthesis.</title>
        <authorList>
            <person name="Tu L."/>
            <person name="Su P."/>
            <person name="Zhang Z."/>
            <person name="Gao L."/>
            <person name="Wang J."/>
            <person name="Hu T."/>
            <person name="Zhou J."/>
            <person name="Zhang Y."/>
            <person name="Zhao Y."/>
            <person name="Liu Y."/>
            <person name="Song Y."/>
            <person name="Tong Y."/>
            <person name="Lu Y."/>
            <person name="Yang J."/>
            <person name="Xu C."/>
            <person name="Jia M."/>
            <person name="Peters R.J."/>
            <person name="Huang L."/>
            <person name="Gao W."/>
        </authorList>
    </citation>
    <scope>NUCLEOTIDE SEQUENCE [LARGE SCALE GENOMIC DNA]</scope>
    <source>
        <strain evidence="10">cv. XIE 37</strain>
        <tissue evidence="9">Leaf</tissue>
    </source>
</reference>
<feature type="transmembrane region" description="Helical" evidence="6">
    <location>
        <begin position="74"/>
        <end position="95"/>
    </location>
</feature>
<dbReference type="OrthoDB" id="1733956at2759"/>
<dbReference type="InParanoid" id="A0A7J7DK28"/>
<comment type="caution">
    <text evidence="9">The sequence shown here is derived from an EMBL/GenBank/DDBJ whole genome shotgun (WGS) entry which is preliminary data.</text>
</comment>
<keyword evidence="4 6" id="KW-1133">Transmembrane helix</keyword>
<evidence type="ECO:0000259" key="8">
    <source>
        <dbReference type="Pfam" id="PF00892"/>
    </source>
</evidence>
<keyword evidence="5 6" id="KW-0472">Membrane</keyword>
<feature type="region of interest" description="Disordered" evidence="7">
    <location>
        <begin position="340"/>
        <end position="365"/>
    </location>
</feature>
<organism evidence="9 10">
    <name type="scientific">Tripterygium wilfordii</name>
    <name type="common">Thunder God vine</name>
    <dbReference type="NCBI Taxonomy" id="458696"/>
    <lineage>
        <taxon>Eukaryota</taxon>
        <taxon>Viridiplantae</taxon>
        <taxon>Streptophyta</taxon>
        <taxon>Embryophyta</taxon>
        <taxon>Tracheophyta</taxon>
        <taxon>Spermatophyta</taxon>
        <taxon>Magnoliopsida</taxon>
        <taxon>eudicotyledons</taxon>
        <taxon>Gunneridae</taxon>
        <taxon>Pentapetalae</taxon>
        <taxon>rosids</taxon>
        <taxon>fabids</taxon>
        <taxon>Celastrales</taxon>
        <taxon>Celastraceae</taxon>
        <taxon>Tripterygium</taxon>
    </lineage>
</organism>
<keyword evidence="10" id="KW-1185">Reference proteome</keyword>
<evidence type="ECO:0000256" key="4">
    <source>
        <dbReference type="ARBA" id="ARBA00022989"/>
    </source>
</evidence>
<evidence type="ECO:0000313" key="9">
    <source>
        <dbReference type="EMBL" id="KAF5746629.1"/>
    </source>
</evidence>
<feature type="transmembrane region" description="Helical" evidence="6">
    <location>
        <begin position="7"/>
        <end position="29"/>
    </location>
</feature>